<reference evidence="1 2" key="1">
    <citation type="journal article" date="2023" name="bioRxiv">
        <title>Conserved and derived expression patterns and positive selection on dental genes reveal complex evolutionary context of ever-growing rodent molars.</title>
        <authorList>
            <person name="Calamari Z.T."/>
            <person name="Song A."/>
            <person name="Cohen E."/>
            <person name="Akter M."/>
            <person name="Roy R.D."/>
            <person name="Hallikas O."/>
            <person name="Christensen M.M."/>
            <person name="Li P."/>
            <person name="Marangoni P."/>
            <person name="Jernvall J."/>
            <person name="Klein O.D."/>
        </authorList>
    </citation>
    <scope>NUCLEOTIDE SEQUENCE [LARGE SCALE GENOMIC DNA]</scope>
    <source>
        <strain evidence="1">V071</strain>
    </source>
</reference>
<sequence>MVRIQRRKLLASCLCMTATVFLMVTLQVVVELGRFERKKFENSNLQDGHKKVEEEPHRLDPFPEKAALALGVKNTVDVGSYPIVLWWSPLTGETGRLGQCGTDACFFTINRTFQHHHMTKAFLFYGEWGFSFLLSSVKVLFKGELLFIPPPQRPELSLNVY</sequence>
<evidence type="ECO:0000313" key="2">
    <source>
        <dbReference type="Proteomes" id="UP001488838"/>
    </source>
</evidence>
<name>A0AAW0IDH0_MYOGA</name>
<dbReference type="Proteomes" id="UP001488838">
    <property type="component" value="Unassembled WGS sequence"/>
</dbReference>
<protein>
    <submittedName>
        <fullName evidence="1">Uncharacterized protein</fullName>
    </submittedName>
</protein>
<gene>
    <name evidence="1" type="ORF">U0070_014764</name>
</gene>
<organism evidence="1 2">
    <name type="scientific">Myodes glareolus</name>
    <name type="common">Bank vole</name>
    <name type="synonym">Clethrionomys glareolus</name>
    <dbReference type="NCBI Taxonomy" id="447135"/>
    <lineage>
        <taxon>Eukaryota</taxon>
        <taxon>Metazoa</taxon>
        <taxon>Chordata</taxon>
        <taxon>Craniata</taxon>
        <taxon>Vertebrata</taxon>
        <taxon>Euteleostomi</taxon>
        <taxon>Mammalia</taxon>
        <taxon>Eutheria</taxon>
        <taxon>Euarchontoglires</taxon>
        <taxon>Glires</taxon>
        <taxon>Rodentia</taxon>
        <taxon>Myomorpha</taxon>
        <taxon>Muroidea</taxon>
        <taxon>Cricetidae</taxon>
        <taxon>Arvicolinae</taxon>
        <taxon>Myodes</taxon>
    </lineage>
</organism>
<dbReference type="EMBL" id="JBBHLL010000157">
    <property type="protein sequence ID" value="KAK7812173.1"/>
    <property type="molecule type" value="Genomic_DNA"/>
</dbReference>
<accession>A0AAW0IDH0</accession>
<dbReference type="AlphaFoldDB" id="A0AAW0IDH0"/>
<proteinExistence type="predicted"/>
<keyword evidence="2" id="KW-1185">Reference proteome</keyword>
<comment type="caution">
    <text evidence="1">The sequence shown here is derived from an EMBL/GenBank/DDBJ whole genome shotgun (WGS) entry which is preliminary data.</text>
</comment>
<evidence type="ECO:0000313" key="1">
    <source>
        <dbReference type="EMBL" id="KAK7812173.1"/>
    </source>
</evidence>